<keyword evidence="3" id="KW-0805">Transcription regulation</keyword>
<dbReference type="InterPro" id="IPR003593">
    <property type="entry name" value="AAA+_ATPase"/>
</dbReference>
<evidence type="ECO:0000256" key="1">
    <source>
        <dbReference type="ARBA" id="ARBA00022741"/>
    </source>
</evidence>
<dbReference type="CDD" id="cd00009">
    <property type="entry name" value="AAA"/>
    <property type="match status" value="1"/>
</dbReference>
<dbReference type="PROSITE" id="PS00675">
    <property type="entry name" value="SIGMA54_INTERACT_1"/>
    <property type="match status" value="1"/>
</dbReference>
<dbReference type="PANTHER" id="PTHR32071">
    <property type="entry name" value="TRANSCRIPTIONAL REGULATORY PROTEIN"/>
    <property type="match status" value="1"/>
</dbReference>
<accession>A0ABT1P036</accession>
<organism evidence="6 7">
    <name type="scientific">Microbulbifer elongatus</name>
    <dbReference type="NCBI Taxonomy" id="86173"/>
    <lineage>
        <taxon>Bacteria</taxon>
        <taxon>Pseudomonadati</taxon>
        <taxon>Pseudomonadota</taxon>
        <taxon>Gammaproteobacteria</taxon>
        <taxon>Cellvibrionales</taxon>
        <taxon>Microbulbiferaceae</taxon>
        <taxon>Microbulbifer</taxon>
    </lineage>
</organism>
<dbReference type="SMART" id="SM00382">
    <property type="entry name" value="AAA"/>
    <property type="match status" value="1"/>
</dbReference>
<keyword evidence="2" id="KW-0067">ATP-binding</keyword>
<dbReference type="Gene3D" id="1.10.8.60">
    <property type="match status" value="1"/>
</dbReference>
<proteinExistence type="predicted"/>
<evidence type="ECO:0000256" key="2">
    <source>
        <dbReference type="ARBA" id="ARBA00022840"/>
    </source>
</evidence>
<name>A0ABT1P036_9GAMM</name>
<keyword evidence="1" id="KW-0547">Nucleotide-binding</keyword>
<sequence>MSQRRVFLRIKDAAIRDRVADALVSPVQAEDFSEAGAWLDALLANRYDLAIVDATGCASDALWSLAESPALAECEFFFLSDGTPNEALDKATSRSGGFHFRAPYDIEEISEAIAEVAAELEVESEPVATPTGSQLDQYGLLVGSARPMRKLYRTLRKVAASEANVLVVGESGVGKELVANTLHQASDRSRAPFVAVNCGALSPELVESELFGHTKGAFTGAHKAHEGLFAQAEGGTLFLDEVTEMSLEHQVKLLRVLETGEYRPLGGSQLRNTNVRIVSATNRDPEVAVSEGIFREDLYFRLCQFPVRVPPLRERAGDITGLAQHFLVYRNSEEEAAKTFSAAALQLLEQHPWPGNVRELKYCVERAFILAENVIEPEHIILGDMEADRDSAYTVPQVPAGVPLDVLEQAAIERTLAQNDGNKTETAEQLGISVKTLYNKLDKYEKATGDGAPQSATDSFNPE</sequence>
<dbReference type="Gene3D" id="3.40.50.300">
    <property type="entry name" value="P-loop containing nucleotide triphosphate hydrolases"/>
    <property type="match status" value="1"/>
</dbReference>
<dbReference type="PANTHER" id="PTHR32071:SF100">
    <property type="entry name" value="RESPONSE REGULATOR PROTEIN PILR"/>
    <property type="match status" value="1"/>
</dbReference>
<dbReference type="Pfam" id="PF02954">
    <property type="entry name" value="HTH_8"/>
    <property type="match status" value="1"/>
</dbReference>
<dbReference type="PROSITE" id="PS00676">
    <property type="entry name" value="SIGMA54_INTERACT_2"/>
    <property type="match status" value="1"/>
</dbReference>
<dbReference type="InterPro" id="IPR002078">
    <property type="entry name" value="Sigma_54_int"/>
</dbReference>
<dbReference type="InterPro" id="IPR058031">
    <property type="entry name" value="AAA_lid_NorR"/>
</dbReference>
<evidence type="ECO:0000256" key="3">
    <source>
        <dbReference type="ARBA" id="ARBA00023015"/>
    </source>
</evidence>
<dbReference type="Proteomes" id="UP001205566">
    <property type="component" value="Unassembled WGS sequence"/>
</dbReference>
<gene>
    <name evidence="6" type="ORF">HXX02_03500</name>
</gene>
<evidence type="ECO:0000313" key="6">
    <source>
        <dbReference type="EMBL" id="MCQ3828499.1"/>
    </source>
</evidence>
<dbReference type="PRINTS" id="PR01590">
    <property type="entry name" value="HTHFIS"/>
</dbReference>
<keyword evidence="7" id="KW-1185">Reference proteome</keyword>
<dbReference type="Pfam" id="PF00158">
    <property type="entry name" value="Sigma54_activat"/>
    <property type="match status" value="1"/>
</dbReference>
<evidence type="ECO:0000259" key="5">
    <source>
        <dbReference type="PROSITE" id="PS50045"/>
    </source>
</evidence>
<feature type="domain" description="Sigma-54 factor interaction" evidence="5">
    <location>
        <begin position="141"/>
        <end position="369"/>
    </location>
</feature>
<dbReference type="RefSeq" id="WP_255873335.1">
    <property type="nucleotide sequence ID" value="NZ_JACASI010000012.1"/>
</dbReference>
<dbReference type="InterPro" id="IPR025662">
    <property type="entry name" value="Sigma_54_int_dom_ATP-bd_1"/>
</dbReference>
<dbReference type="SUPFAM" id="SSF52540">
    <property type="entry name" value="P-loop containing nucleoside triphosphate hydrolases"/>
    <property type="match status" value="1"/>
</dbReference>
<dbReference type="PROSITE" id="PS50045">
    <property type="entry name" value="SIGMA54_INTERACT_4"/>
    <property type="match status" value="1"/>
</dbReference>
<comment type="caution">
    <text evidence="6">The sequence shown here is derived from an EMBL/GenBank/DDBJ whole genome shotgun (WGS) entry which is preliminary data.</text>
</comment>
<reference evidence="6" key="1">
    <citation type="thesis" date="2020" institute="Technische Universitat Dresden" country="Dresden, Germany">
        <title>The Agarolytic System of Microbulbifer elongatus PORT2, Isolated from Batu Karas, Pangandaran West Java Indonesia.</title>
        <authorList>
            <person name="Anggraeni S.R."/>
        </authorList>
    </citation>
    <scope>NUCLEOTIDE SEQUENCE</scope>
    <source>
        <strain evidence="6">PORT2</strain>
    </source>
</reference>
<evidence type="ECO:0000313" key="7">
    <source>
        <dbReference type="Proteomes" id="UP001205566"/>
    </source>
</evidence>
<dbReference type="InterPro" id="IPR002197">
    <property type="entry name" value="HTH_Fis"/>
</dbReference>
<dbReference type="SUPFAM" id="SSF46689">
    <property type="entry name" value="Homeodomain-like"/>
    <property type="match status" value="1"/>
</dbReference>
<dbReference type="Gene3D" id="1.10.10.60">
    <property type="entry name" value="Homeodomain-like"/>
    <property type="match status" value="1"/>
</dbReference>
<dbReference type="InterPro" id="IPR027417">
    <property type="entry name" value="P-loop_NTPase"/>
</dbReference>
<dbReference type="InterPro" id="IPR009057">
    <property type="entry name" value="Homeodomain-like_sf"/>
</dbReference>
<dbReference type="Pfam" id="PF25601">
    <property type="entry name" value="AAA_lid_14"/>
    <property type="match status" value="1"/>
</dbReference>
<evidence type="ECO:0000256" key="4">
    <source>
        <dbReference type="ARBA" id="ARBA00023163"/>
    </source>
</evidence>
<keyword evidence="4" id="KW-0804">Transcription</keyword>
<dbReference type="EMBL" id="JACASI010000012">
    <property type="protein sequence ID" value="MCQ3828499.1"/>
    <property type="molecule type" value="Genomic_DNA"/>
</dbReference>
<protein>
    <submittedName>
        <fullName evidence="6">Sigma-54-dependent Fis family transcriptional regulator</fullName>
    </submittedName>
</protein>
<dbReference type="InterPro" id="IPR025943">
    <property type="entry name" value="Sigma_54_int_dom_ATP-bd_2"/>
</dbReference>